<feature type="domain" description="DUF3631" evidence="2">
    <location>
        <begin position="203"/>
        <end position="355"/>
    </location>
</feature>
<accession>K1E5X4</accession>
<evidence type="ECO:0000256" key="1">
    <source>
        <dbReference type="SAM" id="MobiDB-lite"/>
    </source>
</evidence>
<sequence>MGGGTLHRGIELPADVIEDGEHLLDEVRAFLARHISVNDDHDLDILTTWAAHTHVAERLHTTPRLQIDSPVPESGKTTVLEHLQRLSFSAVLASSISSPALLARLVEHEPRTLLFDEVDRTLDPKKEGAGDLLAVLNSGYKAGATRPTLIPVKGGGWEAKELPTFAPVAMAGNQPALPDDTRSRIIRVVLLPDHLGVVEESDWEEKDAEASMLGARLARWALHVHDEVRPRPDMPQGCTSRLREKWQPLARVAQAAGPRWLATMLECAAEDVARVQQDREAGLAAERPSLLVLRHILQDWPTFSPFWKTTDMRDALVREHPEVWGESSDYGKALTVQRLGRMLVSSYNIRSTVEDSADKNSPPRIPPVPVRACCTGPQLPPDGGDPGGSGTPCPNRRNVR</sequence>
<evidence type="ECO:0000313" key="4">
    <source>
        <dbReference type="Proteomes" id="UP000004474"/>
    </source>
</evidence>
<dbReference type="PATRIC" id="fig|1210046.3.peg.2157"/>
<dbReference type="AlphaFoldDB" id="K1E5X4"/>
<dbReference type="eggNOG" id="COG0464">
    <property type="taxonomic scope" value="Bacteria"/>
</dbReference>
<evidence type="ECO:0000313" key="3">
    <source>
        <dbReference type="EMBL" id="EKA60752.1"/>
    </source>
</evidence>
<protein>
    <recommendedName>
        <fullName evidence="2">DUF3631 domain-containing protein</fullName>
    </recommendedName>
</protein>
<dbReference type="Proteomes" id="UP000004474">
    <property type="component" value="Unassembled WGS sequence"/>
</dbReference>
<dbReference type="OrthoDB" id="3261135at2"/>
<dbReference type="InterPro" id="IPR022081">
    <property type="entry name" value="DUF3631"/>
</dbReference>
<dbReference type="STRING" id="1210046.B277_11255"/>
<feature type="region of interest" description="Disordered" evidence="1">
    <location>
        <begin position="352"/>
        <end position="400"/>
    </location>
</feature>
<name>K1E5X4_9MICO</name>
<reference evidence="3 4" key="1">
    <citation type="journal article" date="2012" name="J. Bacteriol.">
        <title>Genome Sequence of Janibacter hoylei MTCC8307, Isolated from the Stratospheric Air.</title>
        <authorList>
            <person name="Pawar S.P."/>
            <person name="Dhotre D.P."/>
            <person name="Shetty S.A."/>
            <person name="Chowdhury S.P."/>
            <person name="Chaudhari B.L."/>
            <person name="Shouche Y.S."/>
        </authorList>
    </citation>
    <scope>NUCLEOTIDE SEQUENCE [LARGE SCALE GENOMIC DNA]</scope>
    <source>
        <strain evidence="3 4">PVAS-1</strain>
    </source>
</reference>
<dbReference type="Pfam" id="PF12307">
    <property type="entry name" value="DUF3631"/>
    <property type="match status" value="1"/>
</dbReference>
<comment type="caution">
    <text evidence="3">The sequence shown here is derived from an EMBL/GenBank/DDBJ whole genome shotgun (WGS) entry which is preliminary data.</text>
</comment>
<dbReference type="EMBL" id="ALWX01000049">
    <property type="protein sequence ID" value="EKA60752.1"/>
    <property type="molecule type" value="Genomic_DNA"/>
</dbReference>
<evidence type="ECO:0000259" key="2">
    <source>
        <dbReference type="Pfam" id="PF12307"/>
    </source>
</evidence>
<organism evidence="3 4">
    <name type="scientific">Janibacter hoylei PVAS-1</name>
    <dbReference type="NCBI Taxonomy" id="1210046"/>
    <lineage>
        <taxon>Bacteria</taxon>
        <taxon>Bacillati</taxon>
        <taxon>Actinomycetota</taxon>
        <taxon>Actinomycetes</taxon>
        <taxon>Micrococcales</taxon>
        <taxon>Intrasporangiaceae</taxon>
        <taxon>Janibacter</taxon>
    </lineage>
</organism>
<proteinExistence type="predicted"/>
<gene>
    <name evidence="3" type="ORF">B277_11255</name>
</gene>